<feature type="domain" description="Reverse transcriptase" evidence="1">
    <location>
        <begin position="1"/>
        <end position="193"/>
    </location>
</feature>
<dbReference type="InterPro" id="IPR000477">
    <property type="entry name" value="RT_dom"/>
</dbReference>
<name>A0AAD1WNK2_PELCU</name>
<sequence>MEVKSLYTVIPHGEGVEAMRTVLSHSSVNKGLPIEFVLEVMTLALEHNYFRFEKEWFLQVSGTSIGAAMAPMYANAYMYVYEKNNILIPYAHLIQGYYRFIDDLLIIWKGTSAEAYTMVEDLNRLQTPIRLKANISPDKVQYLDVKLSIGKNNIEYCLYTKAMDRNTLLHAQSAHPESLKKSLPKAQYLGVIRNNLNDIVKEMQLQEMTNKFLNRGYHSHTLSKALEDAKTTRARREASSIQRLVFPMTFHNLTPQISATVRKNWRILATDDTLPKVFHETPLICHKRNKSLKDML</sequence>
<keyword evidence="3" id="KW-1185">Reference proteome</keyword>
<dbReference type="Proteomes" id="UP001295444">
    <property type="component" value="Chromosome 09"/>
</dbReference>
<dbReference type="PANTHER" id="PTHR21301">
    <property type="entry name" value="REVERSE TRANSCRIPTASE"/>
    <property type="match status" value="1"/>
</dbReference>
<protein>
    <recommendedName>
        <fullName evidence="1">Reverse transcriptase domain-containing protein</fullName>
    </recommendedName>
</protein>
<reference evidence="2" key="1">
    <citation type="submission" date="2022-03" db="EMBL/GenBank/DDBJ databases">
        <authorList>
            <person name="Alioto T."/>
            <person name="Alioto T."/>
            <person name="Gomez Garrido J."/>
        </authorList>
    </citation>
    <scope>NUCLEOTIDE SEQUENCE</scope>
</reference>
<dbReference type="InterPro" id="IPR058912">
    <property type="entry name" value="HTH_animal"/>
</dbReference>
<gene>
    <name evidence="2" type="ORF">PECUL_23A038144</name>
</gene>
<feature type="non-terminal residue" evidence="2">
    <location>
        <position position="296"/>
    </location>
</feature>
<evidence type="ECO:0000313" key="3">
    <source>
        <dbReference type="Proteomes" id="UP001295444"/>
    </source>
</evidence>
<dbReference type="AlphaFoldDB" id="A0AAD1WNK2"/>
<evidence type="ECO:0000259" key="1">
    <source>
        <dbReference type="PROSITE" id="PS50878"/>
    </source>
</evidence>
<dbReference type="EMBL" id="OW240920">
    <property type="protein sequence ID" value="CAH2315096.1"/>
    <property type="molecule type" value="Genomic_DNA"/>
</dbReference>
<accession>A0AAD1WNK2</accession>
<dbReference type="PROSITE" id="PS50878">
    <property type="entry name" value="RT_POL"/>
    <property type="match status" value="1"/>
</dbReference>
<dbReference type="Pfam" id="PF26215">
    <property type="entry name" value="HTH_animal"/>
    <property type="match status" value="1"/>
</dbReference>
<dbReference type="PANTHER" id="PTHR21301:SF12">
    <property type="match status" value="1"/>
</dbReference>
<evidence type="ECO:0000313" key="2">
    <source>
        <dbReference type="EMBL" id="CAH2315096.1"/>
    </source>
</evidence>
<proteinExistence type="predicted"/>
<organism evidence="2 3">
    <name type="scientific">Pelobates cultripes</name>
    <name type="common">Western spadefoot toad</name>
    <dbReference type="NCBI Taxonomy" id="61616"/>
    <lineage>
        <taxon>Eukaryota</taxon>
        <taxon>Metazoa</taxon>
        <taxon>Chordata</taxon>
        <taxon>Craniata</taxon>
        <taxon>Vertebrata</taxon>
        <taxon>Euteleostomi</taxon>
        <taxon>Amphibia</taxon>
        <taxon>Batrachia</taxon>
        <taxon>Anura</taxon>
        <taxon>Pelobatoidea</taxon>
        <taxon>Pelobatidae</taxon>
        <taxon>Pelobates</taxon>
    </lineage>
</organism>